<dbReference type="EMBL" id="WHUG01000005">
    <property type="protein sequence ID" value="MQA39510.1"/>
    <property type="molecule type" value="Genomic_DNA"/>
</dbReference>
<evidence type="ECO:0000256" key="1">
    <source>
        <dbReference type="SAM" id="MobiDB-lite"/>
    </source>
</evidence>
<keyword evidence="2" id="KW-1133">Transmembrane helix</keyword>
<sequence>MDTSKQKPDLMSSNRPAADSGKRILANLEHGPRPAAKAPRTTGWTIDGWTIGLGLLLATMCTVAWLMHERMLTPSSFSHSRDSVSASTERRQAEPDATASVQAEQPAAIVNEVVARPLAAVQASSIPRPVIIAQARPEAPRVTSTSHKPATATSVIIAGAANTRPTAARTTAATPVTSGDTDVALLTALVAHSAKPATVLPERSRDVVERQEGDSTAQLLARCKQLGLIEGMLCRSRICSGRWDADPACNAPSH</sequence>
<keyword evidence="2" id="KW-0812">Transmembrane</keyword>
<evidence type="ECO:0000256" key="2">
    <source>
        <dbReference type="SAM" id="Phobius"/>
    </source>
</evidence>
<accession>A0A6A7N3L4</accession>
<dbReference type="Proteomes" id="UP000440498">
    <property type="component" value="Unassembled WGS sequence"/>
</dbReference>
<keyword evidence="4" id="KW-1185">Reference proteome</keyword>
<feature type="region of interest" description="Disordered" evidence="1">
    <location>
        <begin position="1"/>
        <end position="20"/>
    </location>
</feature>
<gene>
    <name evidence="3" type="ORF">GEV02_15245</name>
</gene>
<feature type="compositionally biased region" description="Polar residues" evidence="1">
    <location>
        <begin position="76"/>
        <end position="87"/>
    </location>
</feature>
<feature type="region of interest" description="Disordered" evidence="1">
    <location>
        <begin position="76"/>
        <end position="102"/>
    </location>
</feature>
<dbReference type="RefSeq" id="WP_328595824.1">
    <property type="nucleotide sequence ID" value="NZ_WHUG01000005.1"/>
</dbReference>
<dbReference type="AlphaFoldDB" id="A0A6A7N3L4"/>
<organism evidence="3 4">
    <name type="scientific">Rugamonas aquatica</name>
    <dbReference type="NCBI Taxonomy" id="2743357"/>
    <lineage>
        <taxon>Bacteria</taxon>
        <taxon>Pseudomonadati</taxon>
        <taxon>Pseudomonadota</taxon>
        <taxon>Betaproteobacteria</taxon>
        <taxon>Burkholderiales</taxon>
        <taxon>Oxalobacteraceae</taxon>
        <taxon>Telluria group</taxon>
        <taxon>Rugamonas</taxon>
    </lineage>
</organism>
<keyword evidence="2" id="KW-0472">Membrane</keyword>
<evidence type="ECO:0000313" key="4">
    <source>
        <dbReference type="Proteomes" id="UP000440498"/>
    </source>
</evidence>
<feature type="transmembrane region" description="Helical" evidence="2">
    <location>
        <begin position="49"/>
        <end position="67"/>
    </location>
</feature>
<name>A0A6A7N3L4_9BURK</name>
<evidence type="ECO:0000313" key="3">
    <source>
        <dbReference type="EMBL" id="MQA39510.1"/>
    </source>
</evidence>
<proteinExistence type="predicted"/>
<reference evidence="3 4" key="1">
    <citation type="submission" date="2019-10" db="EMBL/GenBank/DDBJ databases">
        <title>Two novel species isolated from a subtropical stream in China.</title>
        <authorList>
            <person name="Lu H."/>
        </authorList>
    </citation>
    <scope>NUCLEOTIDE SEQUENCE [LARGE SCALE GENOMIC DNA]</scope>
    <source>
        <strain evidence="3 4">FT29W</strain>
    </source>
</reference>
<protein>
    <submittedName>
        <fullName evidence="3">Uncharacterized protein</fullName>
    </submittedName>
</protein>
<comment type="caution">
    <text evidence="3">The sequence shown here is derived from an EMBL/GenBank/DDBJ whole genome shotgun (WGS) entry which is preliminary data.</text>
</comment>